<dbReference type="Pfam" id="PF01909">
    <property type="entry name" value="NTP_transf_2"/>
    <property type="match status" value="1"/>
</dbReference>
<dbReference type="SUPFAM" id="SSF81301">
    <property type="entry name" value="Nucleotidyltransferase"/>
    <property type="match status" value="1"/>
</dbReference>
<feature type="domain" description="Polymerase nucleotidyl transferase" evidence="1">
    <location>
        <begin position="17"/>
        <end position="60"/>
    </location>
</feature>
<dbReference type="Proteomes" id="UP001500897">
    <property type="component" value="Unassembled WGS sequence"/>
</dbReference>
<keyword evidence="3" id="KW-1185">Reference proteome</keyword>
<dbReference type="CDD" id="cd05403">
    <property type="entry name" value="NT_KNTase_like"/>
    <property type="match status" value="1"/>
</dbReference>
<sequence>MTGHDSGAAAELDADGLRRIAGRLARIGGIVGVCLGGSRARGAHTPESDYDLGLYYRPGELDTGALRELAAELCGAPVEVAEPGDWGPWVDGGAWLDIGPARVDWLYRDVRRVRHYAAEARLGRYESGQQPGHPYGVPSYSYLGELALARVLADPTGELTALRDEVHCFPAELTRRLEADAAWEAPFALVNARKGAKRGDAAYVAGCLFRAVGLLVHALHARAGQWVVNEKGAVASAGRLPCAPPEFERRAQQLFRFAGTDPVSLAAALDAADALTAEVLAGAAGH</sequence>
<dbReference type="EMBL" id="BAAANS010000010">
    <property type="protein sequence ID" value="GAA2093213.1"/>
    <property type="molecule type" value="Genomic_DNA"/>
</dbReference>
<protein>
    <submittedName>
        <fullName evidence="2">Nucleotidyltransferase domain-containing protein</fullName>
    </submittedName>
</protein>
<evidence type="ECO:0000313" key="2">
    <source>
        <dbReference type="EMBL" id="GAA2093213.1"/>
    </source>
</evidence>
<dbReference type="InterPro" id="IPR043519">
    <property type="entry name" value="NT_sf"/>
</dbReference>
<evidence type="ECO:0000259" key="1">
    <source>
        <dbReference type="Pfam" id="PF01909"/>
    </source>
</evidence>
<evidence type="ECO:0000313" key="3">
    <source>
        <dbReference type="Proteomes" id="UP001500897"/>
    </source>
</evidence>
<reference evidence="2 3" key="1">
    <citation type="journal article" date="2019" name="Int. J. Syst. Evol. Microbiol.">
        <title>The Global Catalogue of Microorganisms (GCM) 10K type strain sequencing project: providing services to taxonomists for standard genome sequencing and annotation.</title>
        <authorList>
            <consortium name="The Broad Institute Genomics Platform"/>
            <consortium name="The Broad Institute Genome Sequencing Center for Infectious Disease"/>
            <person name="Wu L."/>
            <person name="Ma J."/>
        </authorList>
    </citation>
    <scope>NUCLEOTIDE SEQUENCE [LARGE SCALE GENOMIC DNA]</scope>
    <source>
        <strain evidence="2 3">JCM 14559</strain>
    </source>
</reference>
<dbReference type="Gene3D" id="3.30.460.10">
    <property type="entry name" value="Beta Polymerase, domain 2"/>
    <property type="match status" value="1"/>
</dbReference>
<accession>A0ABN2WIG5</accession>
<dbReference type="InterPro" id="IPR002934">
    <property type="entry name" value="Polymerase_NTP_transf_dom"/>
</dbReference>
<comment type="caution">
    <text evidence="2">The sequence shown here is derived from an EMBL/GenBank/DDBJ whole genome shotgun (WGS) entry which is preliminary data.</text>
</comment>
<organism evidence="2 3">
    <name type="scientific">Kitasatospora saccharophila</name>
    <dbReference type="NCBI Taxonomy" id="407973"/>
    <lineage>
        <taxon>Bacteria</taxon>
        <taxon>Bacillati</taxon>
        <taxon>Actinomycetota</taxon>
        <taxon>Actinomycetes</taxon>
        <taxon>Kitasatosporales</taxon>
        <taxon>Streptomycetaceae</taxon>
        <taxon>Kitasatospora</taxon>
    </lineage>
</organism>
<dbReference type="RefSeq" id="WP_344551547.1">
    <property type="nucleotide sequence ID" value="NZ_BAAANS010000010.1"/>
</dbReference>
<proteinExistence type="predicted"/>
<name>A0ABN2WIG5_9ACTN</name>
<gene>
    <name evidence="2" type="ORF">GCM10009759_19520</name>
</gene>